<evidence type="ECO:0000256" key="1">
    <source>
        <dbReference type="ARBA" id="ARBA00005952"/>
    </source>
</evidence>
<dbReference type="GO" id="GO:0031564">
    <property type="term" value="P:transcription antitermination"/>
    <property type="evidence" value="ECO:0007669"/>
    <property type="project" value="UniProtKB-KW"/>
</dbReference>
<dbReference type="GO" id="GO:0006353">
    <property type="term" value="P:DNA-templated transcription termination"/>
    <property type="evidence" value="ECO:0007669"/>
    <property type="project" value="UniProtKB-UniRule"/>
</dbReference>
<dbReference type="KEGG" id="mec:Q7C_901"/>
<accession>I1YGM7</accession>
<dbReference type="NCBIfam" id="TIGR01951">
    <property type="entry name" value="nusB"/>
    <property type="match status" value="1"/>
</dbReference>
<evidence type="ECO:0000256" key="5">
    <source>
        <dbReference type="ARBA" id="ARBA00023163"/>
    </source>
</evidence>
<dbReference type="GO" id="GO:0003723">
    <property type="term" value="F:RNA binding"/>
    <property type="evidence" value="ECO:0007669"/>
    <property type="project" value="UniProtKB-UniRule"/>
</dbReference>
<evidence type="ECO:0000256" key="3">
    <source>
        <dbReference type="ARBA" id="ARBA00022884"/>
    </source>
</evidence>
<dbReference type="HAMAP" id="MF_00073">
    <property type="entry name" value="NusB"/>
    <property type="match status" value="1"/>
</dbReference>
<evidence type="ECO:0000256" key="6">
    <source>
        <dbReference type="HAMAP-Rule" id="MF_00073"/>
    </source>
</evidence>
<dbReference type="Pfam" id="PF01029">
    <property type="entry name" value="NusB"/>
    <property type="match status" value="1"/>
</dbReference>
<dbReference type="Proteomes" id="UP000009145">
    <property type="component" value="Chromosome"/>
</dbReference>
<comment type="function">
    <text evidence="6">Involved in transcription antitermination. Required for transcription of ribosomal RNA (rRNA) genes. Binds specifically to the boxA antiterminator sequence of the ribosomal RNA (rrn) operons.</text>
</comment>
<keyword evidence="4 6" id="KW-0805">Transcription regulation</keyword>
<dbReference type="HOGENOM" id="CLU_087843_4_1_6"/>
<dbReference type="InterPro" id="IPR006027">
    <property type="entry name" value="NusB_RsmB_TIM44"/>
</dbReference>
<organism evidence="8 9">
    <name type="scientific">Methylophaga frappieri (strain ATCC BAA-2434 / DSM 25690 / JAM7)</name>
    <dbReference type="NCBI Taxonomy" id="754477"/>
    <lineage>
        <taxon>Bacteria</taxon>
        <taxon>Pseudomonadati</taxon>
        <taxon>Pseudomonadota</taxon>
        <taxon>Gammaproteobacteria</taxon>
        <taxon>Thiotrichales</taxon>
        <taxon>Piscirickettsiaceae</taxon>
        <taxon>Methylophaga</taxon>
    </lineage>
</organism>
<dbReference type="AlphaFoldDB" id="I1YGM7"/>
<dbReference type="RefSeq" id="WP_014703491.1">
    <property type="nucleotide sequence ID" value="NC_017856.1"/>
</dbReference>
<gene>
    <name evidence="6" type="primary">nusB</name>
    <name evidence="8" type="ordered locus">Q7C_901</name>
</gene>
<keyword evidence="3 6" id="KW-0694">RNA-binding</keyword>
<dbReference type="STRING" id="754477.Q7C_901"/>
<comment type="similarity">
    <text evidence="1 6">Belongs to the NusB family.</text>
</comment>
<dbReference type="InterPro" id="IPR011605">
    <property type="entry name" value="NusB_fam"/>
</dbReference>
<dbReference type="PANTHER" id="PTHR11078:SF3">
    <property type="entry name" value="ANTITERMINATION NUSB DOMAIN-CONTAINING PROTEIN"/>
    <property type="match status" value="1"/>
</dbReference>
<dbReference type="EMBL" id="CP003380">
    <property type="protein sequence ID" value="AFJ02070.1"/>
    <property type="molecule type" value="Genomic_DNA"/>
</dbReference>
<keyword evidence="5 6" id="KW-0804">Transcription</keyword>
<evidence type="ECO:0000256" key="2">
    <source>
        <dbReference type="ARBA" id="ARBA00022814"/>
    </source>
</evidence>
<name>I1YGM7_METFJ</name>
<keyword evidence="2 6" id="KW-0889">Transcription antitermination</keyword>
<protein>
    <recommendedName>
        <fullName evidence="6">Transcription antitermination protein NusB</fullName>
    </recommendedName>
    <alternativeName>
        <fullName evidence="6">Antitermination factor NusB</fullName>
    </alternativeName>
</protein>
<evidence type="ECO:0000256" key="4">
    <source>
        <dbReference type="ARBA" id="ARBA00023015"/>
    </source>
</evidence>
<sequence>MAAGLPRTQARRAAVQALYQAQVNDQAPEKDALEFVTAEYADKIDKAYFQQLVAGVIAEQTIIDEALAQAVDRSLTAIDPVELSILRLAIYEFMYRLDIPYRVILNEAVELAKSFGGEQGHRYVNGVLDKVGARVREAEYQAAKARKNSSRH</sequence>
<dbReference type="eggNOG" id="COG0781">
    <property type="taxonomic scope" value="Bacteria"/>
</dbReference>
<evidence type="ECO:0000313" key="8">
    <source>
        <dbReference type="EMBL" id="AFJ02070.1"/>
    </source>
</evidence>
<feature type="domain" description="NusB/RsmB/TIM44" evidence="7">
    <location>
        <begin position="9"/>
        <end position="131"/>
    </location>
</feature>
<dbReference type="PANTHER" id="PTHR11078">
    <property type="entry name" value="N UTILIZATION SUBSTANCE PROTEIN B-RELATED"/>
    <property type="match status" value="1"/>
</dbReference>
<dbReference type="GO" id="GO:0005829">
    <property type="term" value="C:cytosol"/>
    <property type="evidence" value="ECO:0007669"/>
    <property type="project" value="TreeGrafter"/>
</dbReference>
<keyword evidence="9" id="KW-1185">Reference proteome</keyword>
<dbReference type="InterPro" id="IPR035926">
    <property type="entry name" value="NusB-like_sf"/>
</dbReference>
<dbReference type="SUPFAM" id="SSF48013">
    <property type="entry name" value="NusB-like"/>
    <property type="match status" value="1"/>
</dbReference>
<evidence type="ECO:0000259" key="7">
    <source>
        <dbReference type="Pfam" id="PF01029"/>
    </source>
</evidence>
<dbReference type="PATRIC" id="fig|754477.3.peg.890"/>
<evidence type="ECO:0000313" key="9">
    <source>
        <dbReference type="Proteomes" id="UP000009145"/>
    </source>
</evidence>
<proteinExistence type="inferred from homology"/>
<dbReference type="Gene3D" id="1.10.940.10">
    <property type="entry name" value="NusB-like"/>
    <property type="match status" value="1"/>
</dbReference>
<dbReference type="OrthoDB" id="9789556at2"/>
<reference evidence="8 9" key="1">
    <citation type="journal article" date="2012" name="J. Bacteriol.">
        <title>Complete genome sequences of Methylophaga sp. strain JAM1 and Methylophaga sp. strain JAM7.</title>
        <authorList>
            <person name="Villeneuve C."/>
            <person name="Martineau C."/>
            <person name="Mauffrey F."/>
            <person name="Villemur R."/>
        </authorList>
    </citation>
    <scope>NUCLEOTIDE SEQUENCE [LARGE SCALE GENOMIC DNA]</scope>
    <source>
        <strain evidence="8 9">JAM7</strain>
    </source>
</reference>